<dbReference type="EMBL" id="LXWW01000210">
    <property type="protein sequence ID" value="OAO14762.1"/>
    <property type="molecule type" value="Genomic_DNA"/>
</dbReference>
<dbReference type="AlphaFoldDB" id="A0A196SF39"/>
<dbReference type="Proteomes" id="UP000078348">
    <property type="component" value="Unassembled WGS sequence"/>
</dbReference>
<evidence type="ECO:0000313" key="2">
    <source>
        <dbReference type="Proteomes" id="UP000078348"/>
    </source>
</evidence>
<dbReference type="InterPro" id="IPR036339">
    <property type="entry name" value="PUB-like_dom_sf"/>
</dbReference>
<evidence type="ECO:0000313" key="1">
    <source>
        <dbReference type="EMBL" id="OAO14762.1"/>
    </source>
</evidence>
<dbReference type="SUPFAM" id="SSF143503">
    <property type="entry name" value="PUG domain-like"/>
    <property type="match status" value="1"/>
</dbReference>
<proteinExistence type="predicted"/>
<sequence length="340" mass="36761">MYYPLGRVVGVSPVVVPGFVPFQGFVPLLYSAKQLSAQCFFRGNLMLSGGDASVLREFEAEVERRVMLEMLGLAAEEAKAEADGNEMRAVEEETFGLVGVTEGLKKELEKELAALAVECAGEVKLQAAVDMWLLIVQNAVKDVKKFGKIKCEFEKLKARLTGLKDGVRALSLSGFKIETISGVSYYVLKPGNVNMPWLNYLVNALKQVRCASFYSRPAAAPEVSAPSQVPLQVPSQVPSQPMPELEGNPLFSMGNGGVDNDLFQYYNGLTDEELGMEMNGVLMSLAADPDVARTLAIVNESNGDFMAVAGNPEALPGIEKLRASPAFAAISAVLARRHHQ</sequence>
<organism evidence="1 2">
    <name type="scientific">Blastocystis sp. subtype 1 (strain ATCC 50177 / NandII)</name>
    <dbReference type="NCBI Taxonomy" id="478820"/>
    <lineage>
        <taxon>Eukaryota</taxon>
        <taxon>Sar</taxon>
        <taxon>Stramenopiles</taxon>
        <taxon>Bigyra</taxon>
        <taxon>Opalozoa</taxon>
        <taxon>Opalinata</taxon>
        <taxon>Blastocystidae</taxon>
        <taxon>Blastocystis</taxon>
    </lineage>
</organism>
<gene>
    <name evidence="1" type="ORF">AV274_3466</name>
</gene>
<keyword evidence="2" id="KW-1185">Reference proteome</keyword>
<name>A0A196SF39_BLAHN</name>
<protein>
    <submittedName>
        <fullName evidence="1">Uncharacterized protein</fullName>
    </submittedName>
</protein>
<reference evidence="1 2" key="1">
    <citation type="submission" date="2016-05" db="EMBL/GenBank/DDBJ databases">
        <title>Nuclear genome of Blastocystis sp. subtype 1 NandII.</title>
        <authorList>
            <person name="Gentekaki E."/>
            <person name="Curtis B."/>
            <person name="Stairs C."/>
            <person name="Eme L."/>
            <person name="Herman E."/>
            <person name="Klimes V."/>
            <person name="Arias M.C."/>
            <person name="Elias M."/>
            <person name="Hilliou F."/>
            <person name="Klute M."/>
            <person name="Malik S.-B."/>
            <person name="Pightling A."/>
            <person name="Rachubinski R."/>
            <person name="Salas D."/>
            <person name="Schlacht A."/>
            <person name="Suga H."/>
            <person name="Archibald J."/>
            <person name="Ball S.G."/>
            <person name="Clark G."/>
            <person name="Dacks J."/>
            <person name="Van Der Giezen M."/>
            <person name="Tsaousis A."/>
            <person name="Roger A."/>
        </authorList>
    </citation>
    <scope>NUCLEOTIDE SEQUENCE [LARGE SCALE GENOMIC DNA]</scope>
    <source>
        <strain evidence="2">ATCC 50177 / NandII</strain>
    </source>
</reference>
<accession>A0A196SF39</accession>
<comment type="caution">
    <text evidence="1">The sequence shown here is derived from an EMBL/GenBank/DDBJ whole genome shotgun (WGS) entry which is preliminary data.</text>
</comment>